<reference evidence="1 2" key="2">
    <citation type="journal article" date="2012" name="PLoS ONE">
        <title>An ancient pathway combining carbon dioxide fixation with the generation and utilization of a sodium ion gradient for ATP synthesis.</title>
        <authorList>
            <person name="Poehlein A."/>
            <person name="Schmidt S."/>
            <person name="Kaster A.K."/>
            <person name="Goenrich M."/>
            <person name="Vollmers J."/>
            <person name="Thurmer A."/>
            <person name="Bertsch J."/>
            <person name="Schuchmann K."/>
            <person name="Voigt B."/>
            <person name="Hecker M."/>
            <person name="Daniel R."/>
            <person name="Thauer R.K."/>
            <person name="Gottschalk G."/>
            <person name="Muller V."/>
        </authorList>
    </citation>
    <scope>NUCLEOTIDE SEQUENCE [LARGE SCALE GENOMIC DNA]</scope>
    <source>
        <strain evidence="2">ATCC 29683 / DSM 1030 / JCM 2381 / KCTC 1655 / WB1</strain>
    </source>
</reference>
<accession>H6LDH6</accession>
<keyword evidence="2" id="KW-1185">Reference proteome</keyword>
<dbReference type="AlphaFoldDB" id="H6LDH6"/>
<gene>
    <name evidence="1" type="ordered locus">Awo_c11640</name>
</gene>
<dbReference type="EMBL" id="CP002987">
    <property type="protein sequence ID" value="AFA47948.1"/>
    <property type="molecule type" value="Genomic_DNA"/>
</dbReference>
<proteinExistence type="predicted"/>
<dbReference type="KEGG" id="awo:Awo_c11640"/>
<name>H6LDH6_ACEWD</name>
<dbReference type="STRING" id="931626.Awo_c11640"/>
<evidence type="ECO:0000313" key="2">
    <source>
        <dbReference type="Proteomes" id="UP000007177"/>
    </source>
</evidence>
<organism evidence="1 2">
    <name type="scientific">Acetobacterium woodii (strain ATCC 29683 / DSM 1030 / JCM 2381 / KCTC 1655 / WB1)</name>
    <dbReference type="NCBI Taxonomy" id="931626"/>
    <lineage>
        <taxon>Bacteria</taxon>
        <taxon>Bacillati</taxon>
        <taxon>Bacillota</taxon>
        <taxon>Clostridia</taxon>
        <taxon>Eubacteriales</taxon>
        <taxon>Eubacteriaceae</taxon>
        <taxon>Acetobacterium</taxon>
    </lineage>
</organism>
<sequence>MNDCHIWDNAGSLVKEIEMHEKYETFIIKTVNYFKELDWIIETLNEVDKEKIKSIGYFSEMKSLNEGVADILLDLLRYADRAVFQYLVPTHKFLDDIECLLLNDTNPINIEVFVCYKGVIMGDAKKNMNLIK</sequence>
<dbReference type="Proteomes" id="UP000007177">
    <property type="component" value="Chromosome"/>
</dbReference>
<protein>
    <submittedName>
        <fullName evidence="1">Uncharacterized protein</fullName>
    </submittedName>
</protein>
<evidence type="ECO:0000313" key="1">
    <source>
        <dbReference type="EMBL" id="AFA47948.1"/>
    </source>
</evidence>
<reference evidence="2" key="1">
    <citation type="submission" date="2011-07" db="EMBL/GenBank/DDBJ databases">
        <title>Complete genome sequence of Acetobacterium woodii.</title>
        <authorList>
            <person name="Poehlein A."/>
            <person name="Schmidt S."/>
            <person name="Kaster A.-K."/>
            <person name="Goenrich M."/>
            <person name="Vollmers J."/>
            <person name="Thuermer A."/>
            <person name="Gottschalk G."/>
            <person name="Thauer R.K."/>
            <person name="Daniel R."/>
            <person name="Mueller V."/>
        </authorList>
    </citation>
    <scope>NUCLEOTIDE SEQUENCE [LARGE SCALE GENOMIC DNA]</scope>
    <source>
        <strain evidence="2">ATCC 29683 / DSM 1030 / JCM 2381 / KCTC 1655 / WB1</strain>
    </source>
</reference>
<dbReference type="HOGENOM" id="CLU_1912476_0_0_9"/>